<dbReference type="PANTHER" id="PTHR10775">
    <property type="entry name" value="OS08G0208400 PROTEIN"/>
    <property type="match status" value="1"/>
</dbReference>
<name>A0A5A7UR74_CUCMM</name>
<evidence type="ECO:0000313" key="1">
    <source>
        <dbReference type="EMBL" id="KAA0058372.1"/>
    </source>
</evidence>
<reference evidence="3 4" key="1">
    <citation type="submission" date="2019-08" db="EMBL/GenBank/DDBJ databases">
        <title>Draft genome sequences of two oriental melons (Cucumis melo L. var makuwa).</title>
        <authorList>
            <person name="Kwon S.-Y."/>
        </authorList>
    </citation>
    <scope>NUCLEOTIDE SEQUENCE [LARGE SCALE GENOMIC DNA]</scope>
    <source>
        <strain evidence="4">cv. Chang Bougi</strain>
        <strain evidence="3">cv. SW 3</strain>
        <tissue evidence="1">Leaf</tissue>
    </source>
</reference>
<accession>A0A5A7UR74</accession>
<gene>
    <name evidence="2" type="ORF">E5676_scaffold1359G00160</name>
    <name evidence="1" type="ORF">E6C27_scaffold409G00780</name>
</gene>
<comment type="caution">
    <text evidence="1">The sequence shown here is derived from an EMBL/GenBank/DDBJ whole genome shotgun (WGS) entry which is preliminary data.</text>
</comment>
<dbReference type="InterPro" id="IPR004242">
    <property type="entry name" value="Transposase_21"/>
</dbReference>
<sequence length="298" mass="34892">MRWHKNNRVEMEDMLRHPVDIEGWKHFDSEFPKFALDPRNISLGLASDEFNHFGHMSTTYSMCHVVLIHYNLPPLKCMKESNLFTLLLIPEPRSPDRKIDVYLQPLIEELKQLWSLDVCTYDSLIDQFFQLYATLLWTINDFSAYGDLSKWSTKGYQVSSSCFKWACYLGKTRFPGVLCDKDERNDDSIPEDEIVGEFKVFMQKMKLWSTASTKHLRSIRHQASSGVDLFKRHQQAFSDWFRDQDLHLTFDPIVDDWWVAFVKSHQLQLPFLSSSEPSSRPDANLPLAFVLTKWGLLA</sequence>
<dbReference type="AlphaFoldDB" id="A0A5A7UR74"/>
<dbReference type="Proteomes" id="UP000321393">
    <property type="component" value="Unassembled WGS sequence"/>
</dbReference>
<dbReference type="EMBL" id="SSTE01006781">
    <property type="protein sequence ID" value="KAA0058372.1"/>
    <property type="molecule type" value="Genomic_DNA"/>
</dbReference>
<dbReference type="Pfam" id="PF02992">
    <property type="entry name" value="Transposase_21"/>
    <property type="match status" value="1"/>
</dbReference>
<evidence type="ECO:0000313" key="4">
    <source>
        <dbReference type="Proteomes" id="UP000321947"/>
    </source>
</evidence>
<evidence type="ECO:0000313" key="2">
    <source>
        <dbReference type="EMBL" id="TYK23418.1"/>
    </source>
</evidence>
<evidence type="ECO:0000313" key="3">
    <source>
        <dbReference type="Proteomes" id="UP000321393"/>
    </source>
</evidence>
<dbReference type="EMBL" id="SSTD01004559">
    <property type="protein sequence ID" value="TYK23418.1"/>
    <property type="molecule type" value="Genomic_DNA"/>
</dbReference>
<dbReference type="PANTHER" id="PTHR10775:SF185">
    <property type="entry name" value="OS08G0208400 PROTEIN"/>
    <property type="match status" value="1"/>
</dbReference>
<dbReference type="OrthoDB" id="1932595at2759"/>
<proteinExistence type="predicted"/>
<organism evidence="1 3">
    <name type="scientific">Cucumis melo var. makuwa</name>
    <name type="common">Oriental melon</name>
    <dbReference type="NCBI Taxonomy" id="1194695"/>
    <lineage>
        <taxon>Eukaryota</taxon>
        <taxon>Viridiplantae</taxon>
        <taxon>Streptophyta</taxon>
        <taxon>Embryophyta</taxon>
        <taxon>Tracheophyta</taxon>
        <taxon>Spermatophyta</taxon>
        <taxon>Magnoliopsida</taxon>
        <taxon>eudicotyledons</taxon>
        <taxon>Gunneridae</taxon>
        <taxon>Pentapetalae</taxon>
        <taxon>rosids</taxon>
        <taxon>fabids</taxon>
        <taxon>Cucurbitales</taxon>
        <taxon>Cucurbitaceae</taxon>
        <taxon>Benincaseae</taxon>
        <taxon>Cucumis</taxon>
    </lineage>
</organism>
<protein>
    <submittedName>
        <fullName evidence="1">Uncharacterized protein</fullName>
    </submittedName>
</protein>
<dbReference type="Proteomes" id="UP000321947">
    <property type="component" value="Unassembled WGS sequence"/>
</dbReference>